<gene>
    <name evidence="1" type="ORF">V525_17270</name>
</gene>
<name>W9DH81_9ACTN</name>
<evidence type="ECO:0000313" key="1">
    <source>
        <dbReference type="EMBL" id="ETA05630.1"/>
    </source>
</evidence>
<dbReference type="PATRIC" id="fig|1423140.3.peg.3457"/>
<dbReference type="AlphaFoldDB" id="W9DH81"/>
<dbReference type="EMBL" id="AYXO01000039">
    <property type="protein sequence ID" value="ETA05630.1"/>
    <property type="molecule type" value="Genomic_DNA"/>
</dbReference>
<sequence>MPVRVPTGPVFAHKCAVFALDDFASLAVLSSNVHFAWVVRYTSTLETRINYSPSDVFVTLPRPEPTAVLYELGERLDVERRELMLSRGWGLTTTYNHVHDPSDHDPQVVNLREIHASIDRAVFDAYGWVDLDPQIGHHRTTIGTRWTFAPAVRFEVLDRLLEENQRRHALETE</sequence>
<accession>W9DH81</accession>
<protein>
    <submittedName>
        <fullName evidence="1">Uncharacterized protein</fullName>
    </submittedName>
</protein>
<keyword evidence="2" id="KW-1185">Reference proteome</keyword>
<organism evidence="1 2">
    <name type="scientific">Gordonia alkanivorans CGMCC 6845</name>
    <dbReference type="NCBI Taxonomy" id="1423140"/>
    <lineage>
        <taxon>Bacteria</taxon>
        <taxon>Bacillati</taxon>
        <taxon>Actinomycetota</taxon>
        <taxon>Actinomycetes</taxon>
        <taxon>Mycobacteriales</taxon>
        <taxon>Gordoniaceae</taxon>
        <taxon>Gordonia</taxon>
    </lineage>
</organism>
<dbReference type="HOGENOM" id="CLU_1545451_0_0_11"/>
<comment type="caution">
    <text evidence="1">The sequence shown here is derived from an EMBL/GenBank/DDBJ whole genome shotgun (WGS) entry which is preliminary data.</text>
</comment>
<proteinExistence type="predicted"/>
<reference evidence="1 2" key="1">
    <citation type="journal article" date="2014" name="Genome Announc.">
        <title>Draft Genome Sequence of Gordonia alkanivorans Strain CGMCC6845, a Halotolerant Hydrocarbon-Degrading Bacterium.</title>
        <authorList>
            <person name="Wang X."/>
            <person name="Jin D."/>
            <person name="Zhou L."/>
            <person name="Wu L."/>
            <person name="An W."/>
            <person name="Zhao L."/>
        </authorList>
    </citation>
    <scope>NUCLEOTIDE SEQUENCE [LARGE SCALE GENOMIC DNA]</scope>
    <source>
        <strain evidence="1 2">CGMCC 6845</strain>
    </source>
</reference>
<dbReference type="Proteomes" id="UP000035035">
    <property type="component" value="Unassembled WGS sequence"/>
</dbReference>
<evidence type="ECO:0000313" key="2">
    <source>
        <dbReference type="Proteomes" id="UP000035035"/>
    </source>
</evidence>